<evidence type="ECO:0000256" key="1">
    <source>
        <dbReference type="ARBA" id="ARBA00009143"/>
    </source>
</evidence>
<dbReference type="Proteomes" id="UP000887226">
    <property type="component" value="Unassembled WGS sequence"/>
</dbReference>
<dbReference type="Gene3D" id="3.10.20.550">
    <property type="entry name" value="ASAP complex, SAP18 subunit"/>
    <property type="match status" value="1"/>
</dbReference>
<feature type="compositionally biased region" description="Gly residues" evidence="2">
    <location>
        <begin position="200"/>
        <end position="221"/>
    </location>
</feature>
<feature type="compositionally biased region" description="Gly residues" evidence="2">
    <location>
        <begin position="173"/>
        <end position="184"/>
    </location>
</feature>
<feature type="compositionally biased region" description="Gly residues" evidence="2">
    <location>
        <begin position="238"/>
        <end position="260"/>
    </location>
</feature>
<comment type="caution">
    <text evidence="3">The sequence shown here is derived from an EMBL/GenBank/DDBJ whole genome shotgun (WGS) entry which is preliminary data.</text>
</comment>
<name>A0A9P7Z8V0_9HELO</name>
<protein>
    <submittedName>
        <fullName evidence="3">Sin3 associated polypeptide p18-domain-containing protein</fullName>
    </submittedName>
</protein>
<dbReference type="InterPro" id="IPR010516">
    <property type="entry name" value="SAP18"/>
</dbReference>
<keyword evidence="4" id="KW-1185">Reference proteome</keyword>
<reference evidence="3" key="1">
    <citation type="journal article" date="2021" name="IMA Fungus">
        <title>Genomic characterization of three marine fungi, including Emericellopsis atlantica sp. nov. with signatures of a generalist lifestyle and marine biomass degradation.</title>
        <authorList>
            <person name="Hagestad O.C."/>
            <person name="Hou L."/>
            <person name="Andersen J.H."/>
            <person name="Hansen E.H."/>
            <person name="Altermark B."/>
            <person name="Li C."/>
            <person name="Kuhnert E."/>
            <person name="Cox R.J."/>
            <person name="Crous P.W."/>
            <person name="Spatafora J.W."/>
            <person name="Lail K."/>
            <person name="Amirebrahimi M."/>
            <person name="Lipzen A."/>
            <person name="Pangilinan J."/>
            <person name="Andreopoulos W."/>
            <person name="Hayes R.D."/>
            <person name="Ng V."/>
            <person name="Grigoriev I.V."/>
            <person name="Jackson S.A."/>
            <person name="Sutton T.D.S."/>
            <person name="Dobson A.D.W."/>
            <person name="Rama T."/>
        </authorList>
    </citation>
    <scope>NUCLEOTIDE SEQUENCE</scope>
    <source>
        <strain evidence="3">TRa3180A</strain>
    </source>
</reference>
<comment type="similarity">
    <text evidence="1">Belongs to the SAP18 family.</text>
</comment>
<dbReference type="Pfam" id="PF06487">
    <property type="entry name" value="SAP18"/>
    <property type="match status" value="1"/>
</dbReference>
<dbReference type="GO" id="GO:0005634">
    <property type="term" value="C:nucleus"/>
    <property type="evidence" value="ECO:0007669"/>
    <property type="project" value="TreeGrafter"/>
</dbReference>
<accession>A0A9P7Z8V0</accession>
<proteinExistence type="inferred from homology"/>
<dbReference type="OrthoDB" id="440566at2759"/>
<dbReference type="InterPro" id="IPR042534">
    <property type="entry name" value="SAP18_sf"/>
</dbReference>
<organism evidence="3 4">
    <name type="scientific">Calycina marina</name>
    <dbReference type="NCBI Taxonomy" id="1763456"/>
    <lineage>
        <taxon>Eukaryota</taxon>
        <taxon>Fungi</taxon>
        <taxon>Dikarya</taxon>
        <taxon>Ascomycota</taxon>
        <taxon>Pezizomycotina</taxon>
        <taxon>Leotiomycetes</taxon>
        <taxon>Helotiales</taxon>
        <taxon>Pezizellaceae</taxon>
        <taxon>Calycina</taxon>
    </lineage>
</organism>
<dbReference type="PANTHER" id="PTHR13082:SF0">
    <property type="entry name" value="HISTONE DEACETYLASE COMPLEX SUBUNIT SAP18"/>
    <property type="match status" value="1"/>
</dbReference>
<feature type="region of interest" description="Disordered" evidence="2">
    <location>
        <begin position="163"/>
        <end position="260"/>
    </location>
</feature>
<dbReference type="EMBL" id="MU253767">
    <property type="protein sequence ID" value="KAG9247639.1"/>
    <property type="molecule type" value="Genomic_DNA"/>
</dbReference>
<dbReference type="PANTHER" id="PTHR13082">
    <property type="entry name" value="SAP18"/>
    <property type="match status" value="1"/>
</dbReference>
<evidence type="ECO:0000256" key="2">
    <source>
        <dbReference type="SAM" id="MobiDB-lite"/>
    </source>
</evidence>
<gene>
    <name evidence="3" type="ORF">BJ878DRAFT_491779</name>
</gene>
<evidence type="ECO:0000313" key="3">
    <source>
        <dbReference type="EMBL" id="KAG9247639.1"/>
    </source>
</evidence>
<sequence>MTSATEKLDRTQQTPFLLKLFYRLGNYHRTDEFSRSGDLPPYIQVYTWQSCSLRELSHLLTASLPSLLSKPAIGTRLAFRLIYADTRAAAPSLNAPGRYMTKDVGTVIIGEGGPGILPDDEEAGGAMAGALGGQPDKTLADAKFVVGDYVSCAILPPLANGAVAPPPPTGPTGRNGFGGAGRGDSGYPSRGPMGPRENGGFRGGRGGGPRGGFGGGMGGSLPNGEWSRGERVPEGPSAGRGRGYGSGGGGGFRGGRGGRW</sequence>
<dbReference type="AlphaFoldDB" id="A0A9P7Z8V0"/>
<evidence type="ECO:0000313" key="4">
    <source>
        <dbReference type="Proteomes" id="UP000887226"/>
    </source>
</evidence>